<keyword evidence="5" id="KW-0997">Cell inner membrane</keyword>
<evidence type="ECO:0000256" key="7">
    <source>
        <dbReference type="ARBA" id="ARBA00022989"/>
    </source>
</evidence>
<keyword evidence="11" id="KW-1185">Reference proteome</keyword>
<evidence type="ECO:0000256" key="4">
    <source>
        <dbReference type="ARBA" id="ARBA00022481"/>
    </source>
</evidence>
<dbReference type="AlphaFoldDB" id="A0AA43XJN2"/>
<dbReference type="GO" id="GO:0005886">
    <property type="term" value="C:plasma membrane"/>
    <property type="evidence" value="ECO:0007669"/>
    <property type="project" value="UniProtKB-SubCell"/>
</dbReference>
<keyword evidence="4" id="KW-0488">Methylation</keyword>
<comment type="caution">
    <text evidence="10">The sequence shown here is derived from an EMBL/GenBank/DDBJ whole genome shotgun (WGS) entry which is preliminary data.</text>
</comment>
<comment type="similarity">
    <text evidence="2">Belongs to the GSP I family.</text>
</comment>
<dbReference type="Pfam" id="PF07963">
    <property type="entry name" value="N_methyl"/>
    <property type="match status" value="1"/>
</dbReference>
<dbReference type="SUPFAM" id="SSF54523">
    <property type="entry name" value="Pili subunits"/>
    <property type="match status" value="1"/>
</dbReference>
<dbReference type="PANTHER" id="PTHR38779">
    <property type="entry name" value="TYPE II SECRETION SYSTEM PROTEIN I-RELATED"/>
    <property type="match status" value="1"/>
</dbReference>
<dbReference type="Gene3D" id="3.30.700.10">
    <property type="entry name" value="Glycoprotein, Type 4 Pilin"/>
    <property type="match status" value="1"/>
</dbReference>
<reference evidence="10 11" key="1">
    <citation type="submission" date="2019-04" db="EMBL/GenBank/DDBJ databases">
        <title>Isachenkonia alkalipeptolytica gen. nov. sp. nov. a new anaerobic, alkiliphilic organothrophic bacterium capable to reduce synthesized ferrihydrite isolated from a soda lake.</title>
        <authorList>
            <person name="Toshchakov S.V."/>
            <person name="Zavarzina D.G."/>
            <person name="Zhilina T.N."/>
            <person name="Kostrikina N.A."/>
            <person name="Kublanov I.V."/>
        </authorList>
    </citation>
    <scope>NUCLEOTIDE SEQUENCE [LARGE SCALE GENOMIC DNA]</scope>
    <source>
        <strain evidence="10 11">Z-1701</strain>
    </source>
</reference>
<name>A0AA43XJN2_9CLOT</name>
<keyword evidence="6 9" id="KW-0812">Transmembrane</keyword>
<evidence type="ECO:0000256" key="3">
    <source>
        <dbReference type="ARBA" id="ARBA00022475"/>
    </source>
</evidence>
<evidence type="ECO:0000256" key="5">
    <source>
        <dbReference type="ARBA" id="ARBA00022519"/>
    </source>
</evidence>
<accession>A0AA43XJN2</accession>
<keyword evidence="8 9" id="KW-0472">Membrane</keyword>
<dbReference type="InterPro" id="IPR012902">
    <property type="entry name" value="N_methyl_site"/>
</dbReference>
<evidence type="ECO:0000256" key="8">
    <source>
        <dbReference type="ARBA" id="ARBA00023136"/>
    </source>
</evidence>
<dbReference type="NCBIfam" id="TIGR02532">
    <property type="entry name" value="IV_pilin_GFxxxE"/>
    <property type="match status" value="1"/>
</dbReference>
<organism evidence="10 11">
    <name type="scientific">Isachenkonia alkalipeptolytica</name>
    <dbReference type="NCBI Taxonomy" id="2565777"/>
    <lineage>
        <taxon>Bacteria</taxon>
        <taxon>Bacillati</taxon>
        <taxon>Bacillota</taxon>
        <taxon>Clostridia</taxon>
        <taxon>Eubacteriales</taxon>
        <taxon>Clostridiaceae</taxon>
        <taxon>Isachenkonia</taxon>
    </lineage>
</organism>
<dbReference type="InterPro" id="IPR010052">
    <property type="entry name" value="T2SS_protein-GspI"/>
</dbReference>
<dbReference type="PROSITE" id="PS00409">
    <property type="entry name" value="PROKAR_NTER_METHYL"/>
    <property type="match status" value="1"/>
</dbReference>
<evidence type="ECO:0000256" key="2">
    <source>
        <dbReference type="ARBA" id="ARBA00008358"/>
    </source>
</evidence>
<keyword evidence="7 9" id="KW-1133">Transmembrane helix</keyword>
<evidence type="ECO:0000256" key="9">
    <source>
        <dbReference type="SAM" id="Phobius"/>
    </source>
</evidence>
<dbReference type="EMBL" id="SUMG01000002">
    <property type="protein sequence ID" value="NBG87529.1"/>
    <property type="molecule type" value="Genomic_DNA"/>
</dbReference>
<keyword evidence="3" id="KW-1003">Cell membrane</keyword>
<dbReference type="Proteomes" id="UP000449710">
    <property type="component" value="Unassembled WGS sequence"/>
</dbReference>
<dbReference type="PANTHER" id="PTHR38779:SF2">
    <property type="entry name" value="TYPE II SECRETION SYSTEM PROTEIN I-RELATED"/>
    <property type="match status" value="1"/>
</dbReference>
<gene>
    <name evidence="10" type="ORF">ISALK_03360</name>
</gene>
<proteinExistence type="inferred from homology"/>
<dbReference type="GO" id="GO:0015627">
    <property type="term" value="C:type II protein secretion system complex"/>
    <property type="evidence" value="ECO:0007669"/>
    <property type="project" value="InterPro"/>
</dbReference>
<protein>
    <submittedName>
        <fullName evidence="10">Prepilin-type N-terminal cleavage/methylation domain-containing protein</fullName>
    </submittedName>
</protein>
<feature type="transmembrane region" description="Helical" evidence="9">
    <location>
        <begin position="20"/>
        <end position="41"/>
    </location>
</feature>
<sequence length="128" mass="13947">MNRRKGDPMNILGSKKGLTLIEVIIALAILGIIAVSFLAMFSQGLSGIFAMGDKTDATRVAQEFMDQYYEDSLDENITNAQGEIVDYTRKGYTVNSSISSGPQGMREVTVTVSYRRGTRTTSLTALVP</sequence>
<dbReference type="InterPro" id="IPR045584">
    <property type="entry name" value="Pilin-like"/>
</dbReference>
<comment type="subcellular location">
    <subcellularLocation>
        <location evidence="1">Cell inner membrane</location>
        <topology evidence="1">Single-pass membrane protein</topology>
    </subcellularLocation>
</comment>
<evidence type="ECO:0000256" key="1">
    <source>
        <dbReference type="ARBA" id="ARBA00004377"/>
    </source>
</evidence>
<evidence type="ECO:0000313" key="11">
    <source>
        <dbReference type="Proteomes" id="UP000449710"/>
    </source>
</evidence>
<evidence type="ECO:0000313" key="10">
    <source>
        <dbReference type="EMBL" id="NBG87529.1"/>
    </source>
</evidence>
<evidence type="ECO:0000256" key="6">
    <source>
        <dbReference type="ARBA" id="ARBA00022692"/>
    </source>
</evidence>
<dbReference type="GO" id="GO:0015628">
    <property type="term" value="P:protein secretion by the type II secretion system"/>
    <property type="evidence" value="ECO:0007669"/>
    <property type="project" value="InterPro"/>
</dbReference>